<evidence type="ECO:0000313" key="10">
    <source>
        <dbReference type="EMBL" id="PIS22931.1"/>
    </source>
</evidence>
<dbReference type="GO" id="GO:0005886">
    <property type="term" value="C:plasma membrane"/>
    <property type="evidence" value="ECO:0007669"/>
    <property type="project" value="UniProtKB-SubCell"/>
</dbReference>
<feature type="transmembrane region" description="Helical" evidence="8">
    <location>
        <begin position="289"/>
        <end position="310"/>
    </location>
</feature>
<feature type="transmembrane region" description="Helical" evidence="8">
    <location>
        <begin position="200"/>
        <end position="219"/>
    </location>
</feature>
<dbReference type="GO" id="GO:0016763">
    <property type="term" value="F:pentosyltransferase activity"/>
    <property type="evidence" value="ECO:0007669"/>
    <property type="project" value="TreeGrafter"/>
</dbReference>
<evidence type="ECO:0000256" key="4">
    <source>
        <dbReference type="ARBA" id="ARBA00022679"/>
    </source>
</evidence>
<evidence type="ECO:0000256" key="3">
    <source>
        <dbReference type="ARBA" id="ARBA00022676"/>
    </source>
</evidence>
<evidence type="ECO:0000256" key="5">
    <source>
        <dbReference type="ARBA" id="ARBA00022692"/>
    </source>
</evidence>
<evidence type="ECO:0000256" key="6">
    <source>
        <dbReference type="ARBA" id="ARBA00022989"/>
    </source>
</evidence>
<protein>
    <recommendedName>
        <fullName evidence="9">Glycosyltransferase RgtA/B/C/D-like domain-containing protein</fullName>
    </recommendedName>
</protein>
<sequence>MINIVKRLDYLLIPFLFCITRLPLLGWDIVNVDAPAWNYRSVQFISYIKNLNFLETYRTYHPGVTVMWLAGIGQEIYGHIHEFYIGTRPEYSIVGDFHWILFSETLPIVIVNFLLILVLYHLLISLLNRKAAFFSTLLLVLEPFFIGNTRVLHLDGLLALFGINSILFYIKYLSKHRKPLLFFSGVFFGLSVLTKVTGLVLLPVVFLISGIDIGGVISLRRVVKNLLIFLLSGFAVFVLMFPAMWATPWRVITKIINDGVLATGQGGQPQIFFGDRTYNPGVFFYPLEFIFRSSPVLFLSLIGALFYNVLHFKKIWVKRETVRVSTVINIFIYALVYLIFITASSKKIDRYIIPLFPPLCIFAGVFLSEIYQRVGHILTVGIVVTFIFITLPIFPDFFAFYNPLAGGTQMAVKVVGLQDWATGYQRVVNYLHTKSEVQSLIVASYNDTSVRPIFKGTTISFDKVTDFSKVDYAIVQRNESRLSEIKQFMRLDKIFYIGSYDYYYLYKNSQ</sequence>
<dbReference type="Pfam" id="PF13231">
    <property type="entry name" value="PMT_2"/>
    <property type="match status" value="1"/>
</dbReference>
<accession>A0A2H0XDI9</accession>
<dbReference type="PANTHER" id="PTHR33908:SF11">
    <property type="entry name" value="MEMBRANE PROTEIN"/>
    <property type="match status" value="1"/>
</dbReference>
<evidence type="ECO:0000256" key="7">
    <source>
        <dbReference type="ARBA" id="ARBA00023136"/>
    </source>
</evidence>
<keyword evidence="5 8" id="KW-0812">Transmembrane</keyword>
<feature type="transmembrane region" description="Helical" evidence="8">
    <location>
        <begin position="99"/>
        <end position="123"/>
    </location>
</feature>
<feature type="transmembrane region" description="Helical" evidence="8">
    <location>
        <begin position="152"/>
        <end position="172"/>
    </location>
</feature>
<feature type="domain" description="Glycosyltransferase RgtA/B/C/D-like" evidence="9">
    <location>
        <begin position="105"/>
        <end position="243"/>
    </location>
</feature>
<keyword evidence="6 8" id="KW-1133">Transmembrane helix</keyword>
<organism evidence="10 11">
    <name type="scientific">candidate division WWE3 bacterium CG08_land_8_20_14_0_20_40_13</name>
    <dbReference type="NCBI Taxonomy" id="1975084"/>
    <lineage>
        <taxon>Bacteria</taxon>
        <taxon>Katanobacteria</taxon>
    </lineage>
</organism>
<feature type="transmembrane region" description="Helical" evidence="8">
    <location>
        <begin position="374"/>
        <end position="394"/>
    </location>
</feature>
<dbReference type="Proteomes" id="UP000230340">
    <property type="component" value="Unassembled WGS sequence"/>
</dbReference>
<dbReference type="InterPro" id="IPR038731">
    <property type="entry name" value="RgtA/B/C-like"/>
</dbReference>
<keyword evidence="7 8" id="KW-0472">Membrane</keyword>
<evidence type="ECO:0000256" key="2">
    <source>
        <dbReference type="ARBA" id="ARBA00022475"/>
    </source>
</evidence>
<keyword evidence="2" id="KW-1003">Cell membrane</keyword>
<dbReference type="EMBL" id="PEYT01000023">
    <property type="protein sequence ID" value="PIS22931.1"/>
    <property type="molecule type" value="Genomic_DNA"/>
</dbReference>
<gene>
    <name evidence="10" type="ORF">COT49_02475</name>
</gene>
<dbReference type="GO" id="GO:0009103">
    <property type="term" value="P:lipopolysaccharide biosynthetic process"/>
    <property type="evidence" value="ECO:0007669"/>
    <property type="project" value="UniProtKB-ARBA"/>
</dbReference>
<dbReference type="PANTHER" id="PTHR33908">
    <property type="entry name" value="MANNOSYLTRANSFERASE YKCB-RELATED"/>
    <property type="match status" value="1"/>
</dbReference>
<evidence type="ECO:0000256" key="8">
    <source>
        <dbReference type="SAM" id="Phobius"/>
    </source>
</evidence>
<feature type="transmembrane region" description="Helical" evidence="8">
    <location>
        <begin position="322"/>
        <end position="345"/>
    </location>
</feature>
<feature type="transmembrane region" description="Helical" evidence="8">
    <location>
        <begin position="12"/>
        <end position="30"/>
    </location>
</feature>
<keyword evidence="3" id="KW-0328">Glycosyltransferase</keyword>
<feature type="transmembrane region" description="Helical" evidence="8">
    <location>
        <begin position="351"/>
        <end position="367"/>
    </location>
</feature>
<comment type="subcellular location">
    <subcellularLocation>
        <location evidence="1">Cell membrane</location>
        <topology evidence="1">Multi-pass membrane protein</topology>
    </subcellularLocation>
</comment>
<reference evidence="11" key="1">
    <citation type="submission" date="2017-09" db="EMBL/GenBank/DDBJ databases">
        <title>Depth-based differentiation of microbial function through sediment-hosted aquifers and enrichment of novel symbionts in the deep terrestrial subsurface.</title>
        <authorList>
            <person name="Probst A.J."/>
            <person name="Ladd B."/>
            <person name="Jarett J.K."/>
            <person name="Geller-Mcgrath D.E."/>
            <person name="Sieber C.M.K."/>
            <person name="Emerson J.B."/>
            <person name="Anantharaman K."/>
            <person name="Thomas B.C."/>
            <person name="Malmstrom R."/>
            <person name="Stieglmeier M."/>
            <person name="Klingl A."/>
            <person name="Woyke T."/>
            <person name="Ryan C.M."/>
            <person name="Banfield J.F."/>
        </authorList>
    </citation>
    <scope>NUCLEOTIDE SEQUENCE [LARGE SCALE GENOMIC DNA]</scope>
</reference>
<evidence type="ECO:0000256" key="1">
    <source>
        <dbReference type="ARBA" id="ARBA00004651"/>
    </source>
</evidence>
<dbReference type="InterPro" id="IPR050297">
    <property type="entry name" value="LipidA_mod_glycosyltrf_83"/>
</dbReference>
<keyword evidence="4" id="KW-0808">Transferase</keyword>
<evidence type="ECO:0000259" key="9">
    <source>
        <dbReference type="Pfam" id="PF13231"/>
    </source>
</evidence>
<dbReference type="AlphaFoldDB" id="A0A2H0XDI9"/>
<proteinExistence type="predicted"/>
<evidence type="ECO:0000313" key="11">
    <source>
        <dbReference type="Proteomes" id="UP000230340"/>
    </source>
</evidence>
<comment type="caution">
    <text evidence="10">The sequence shown here is derived from an EMBL/GenBank/DDBJ whole genome shotgun (WGS) entry which is preliminary data.</text>
</comment>
<name>A0A2H0XDI9_UNCKA</name>
<feature type="transmembrane region" description="Helical" evidence="8">
    <location>
        <begin position="226"/>
        <end position="245"/>
    </location>
</feature>